<feature type="domain" description="Zn(2)-C6 fungal-type" evidence="2">
    <location>
        <begin position="8"/>
        <end position="37"/>
    </location>
</feature>
<protein>
    <recommendedName>
        <fullName evidence="2">Zn(2)-C6 fungal-type domain-containing protein</fullName>
    </recommendedName>
</protein>
<dbReference type="OrthoDB" id="2740448at2759"/>
<evidence type="ECO:0000313" key="3">
    <source>
        <dbReference type="EMBL" id="RKU48240.1"/>
    </source>
</evidence>
<gene>
    <name evidence="3" type="ORF">DL546_004441</name>
</gene>
<organism evidence="3 4">
    <name type="scientific">Coniochaeta pulveracea</name>
    <dbReference type="NCBI Taxonomy" id="177199"/>
    <lineage>
        <taxon>Eukaryota</taxon>
        <taxon>Fungi</taxon>
        <taxon>Dikarya</taxon>
        <taxon>Ascomycota</taxon>
        <taxon>Pezizomycotina</taxon>
        <taxon>Sordariomycetes</taxon>
        <taxon>Sordariomycetidae</taxon>
        <taxon>Coniochaetales</taxon>
        <taxon>Coniochaetaceae</taxon>
        <taxon>Coniochaeta</taxon>
    </lineage>
</organism>
<dbReference type="GO" id="GO:0008270">
    <property type="term" value="F:zinc ion binding"/>
    <property type="evidence" value="ECO:0007669"/>
    <property type="project" value="InterPro"/>
</dbReference>
<evidence type="ECO:0000313" key="4">
    <source>
        <dbReference type="Proteomes" id="UP000275385"/>
    </source>
</evidence>
<reference evidence="3 4" key="1">
    <citation type="submission" date="2018-08" db="EMBL/GenBank/DDBJ databases">
        <title>Draft genome of the lignicolous fungus Coniochaeta pulveracea.</title>
        <authorList>
            <person name="Borstlap C.J."/>
            <person name="De Witt R.N."/>
            <person name="Botha A."/>
            <person name="Volschenk H."/>
        </authorList>
    </citation>
    <scope>NUCLEOTIDE SEQUENCE [LARGE SCALE GENOMIC DNA]</scope>
    <source>
        <strain evidence="3 4">CAB683</strain>
    </source>
</reference>
<dbReference type="InterPro" id="IPR036864">
    <property type="entry name" value="Zn2-C6_fun-type_DNA-bd_sf"/>
</dbReference>
<name>A0A420YK44_9PEZI</name>
<dbReference type="SUPFAM" id="SSF57701">
    <property type="entry name" value="Zn2/Cys6 DNA-binding domain"/>
    <property type="match status" value="1"/>
</dbReference>
<dbReference type="InterPro" id="IPR050797">
    <property type="entry name" value="Carb_Metab_Trans_Reg"/>
</dbReference>
<evidence type="ECO:0000259" key="2">
    <source>
        <dbReference type="PROSITE" id="PS50048"/>
    </source>
</evidence>
<dbReference type="Proteomes" id="UP000275385">
    <property type="component" value="Unassembled WGS sequence"/>
</dbReference>
<dbReference type="CDD" id="cd12148">
    <property type="entry name" value="fungal_TF_MHR"/>
    <property type="match status" value="1"/>
</dbReference>
<dbReference type="Pfam" id="PF00172">
    <property type="entry name" value="Zn_clus"/>
    <property type="match status" value="1"/>
</dbReference>
<dbReference type="PROSITE" id="PS00463">
    <property type="entry name" value="ZN2_CY6_FUNGAL_1"/>
    <property type="match status" value="1"/>
</dbReference>
<dbReference type="Gene3D" id="4.10.240.10">
    <property type="entry name" value="Zn(2)-C6 fungal-type DNA-binding domain"/>
    <property type="match status" value="1"/>
</dbReference>
<proteinExistence type="predicted"/>
<evidence type="ECO:0000256" key="1">
    <source>
        <dbReference type="ARBA" id="ARBA00023242"/>
    </source>
</evidence>
<dbReference type="SMART" id="SM00066">
    <property type="entry name" value="GAL4"/>
    <property type="match status" value="1"/>
</dbReference>
<dbReference type="PANTHER" id="PTHR31668">
    <property type="entry name" value="GLUCOSE TRANSPORT TRANSCRIPTION REGULATOR RGT1-RELATED-RELATED"/>
    <property type="match status" value="1"/>
</dbReference>
<dbReference type="AlphaFoldDB" id="A0A420YK44"/>
<sequence>MNVKTSKACDGCRLRKVKCNGQQPCQQCSHLNLSCNFSAPKNRRQIVRGSRLALLKSPQATSPSLLPASKSIAHHEHSDAFFYSLLGDYESVVYPVNPVITRTEMEDVIRGMSQDINDTALVYAYAAVTINLSKTSPEGAHGPVVAEIEALTVKSLAARSRADAAGYGPREAMSVSVRRIVTCIFLEICLMAFKRYDRAFLLLREAIALIQMLDVDDRKAPGDDKTVAEIARRQRLYWEAFIHERFLTIMTSYPSIMPPLRSGLPATDPTIPASVNIGFTRIIKLFLIMDDEFLQHWIAQREEKEEAKPSMTVKWIEHKQQQLDDDEYDAKKDENTGLTELQLADLFITRLWLRTLVWQLAMSRCLLSSAPPSSAHEGMSIAFPARRLSTQLRSLVDSVKSQTSITVHGTGIVQKLFEVTNTIADVITVMSNPSLDAEGNQRVKDLVFLVERLLSFERVDKVQRNILRTKMEALVKKFPGLGMPDLIYSPESTT</sequence>
<dbReference type="EMBL" id="QVQW01000005">
    <property type="protein sequence ID" value="RKU48240.1"/>
    <property type="molecule type" value="Genomic_DNA"/>
</dbReference>
<keyword evidence="4" id="KW-1185">Reference proteome</keyword>
<keyword evidence="1" id="KW-0539">Nucleus</keyword>
<comment type="caution">
    <text evidence="3">The sequence shown here is derived from an EMBL/GenBank/DDBJ whole genome shotgun (WGS) entry which is preliminary data.</text>
</comment>
<dbReference type="STRING" id="177199.A0A420YK44"/>
<dbReference type="CDD" id="cd00067">
    <property type="entry name" value="GAL4"/>
    <property type="match status" value="1"/>
</dbReference>
<dbReference type="InterPro" id="IPR001138">
    <property type="entry name" value="Zn2Cys6_DnaBD"/>
</dbReference>
<accession>A0A420YK44</accession>
<dbReference type="PROSITE" id="PS50048">
    <property type="entry name" value="ZN2_CY6_FUNGAL_2"/>
    <property type="match status" value="1"/>
</dbReference>
<dbReference type="GO" id="GO:0000981">
    <property type="term" value="F:DNA-binding transcription factor activity, RNA polymerase II-specific"/>
    <property type="evidence" value="ECO:0007669"/>
    <property type="project" value="InterPro"/>
</dbReference>
<dbReference type="PANTHER" id="PTHR31668:SF24">
    <property type="entry name" value="TRANSCRIPTION FACTOR, PUTATIVE-RELATED"/>
    <property type="match status" value="1"/>
</dbReference>